<comment type="caution">
    <text evidence="2">The sequence shown here is derived from an EMBL/GenBank/DDBJ whole genome shotgun (WGS) entry which is preliminary data.</text>
</comment>
<gene>
    <name evidence="2" type="ORF">G352_13105</name>
</gene>
<sequence>MSAAGWVWTATAGAPSTSGGRPMPDSHPDAVARAYAASRALLGDFAHTVDLGPVVVPGAVTTDPHWLAERVRDTGRRWNCPDPRVAGTLWWYSASSTLVAGPVAMLLATGSAPDPDPARWRCTLRPDGYLGAVRSSHLLTGAEAFARALGPALSAIVSPLAGVSGASERALWAVASDSIANRALDAGRAAHRAEDGCALAAVLSVPPLMPPRFVDVGPTGTVTAAPGSPESGRRFVRRSSCCLIYCATDSDKCTSCPRRAPADRDAALRRYVAART</sequence>
<dbReference type="PATRIC" id="fig|1278076.4.peg.2714"/>
<name>M2ZUS8_9NOCA</name>
<evidence type="ECO:0008006" key="4">
    <source>
        <dbReference type="Google" id="ProtNLM"/>
    </source>
</evidence>
<accession>M2ZUS8</accession>
<evidence type="ECO:0000313" key="2">
    <source>
        <dbReference type="EMBL" id="EME64099.1"/>
    </source>
</evidence>
<evidence type="ECO:0000313" key="3">
    <source>
        <dbReference type="Proteomes" id="UP000011731"/>
    </source>
</evidence>
<proteinExistence type="predicted"/>
<feature type="region of interest" description="Disordered" evidence="1">
    <location>
        <begin position="1"/>
        <end position="27"/>
    </location>
</feature>
<feature type="compositionally biased region" description="Low complexity" evidence="1">
    <location>
        <begin position="1"/>
        <end position="14"/>
    </location>
</feature>
<dbReference type="EMBL" id="AOEX01000039">
    <property type="protein sequence ID" value="EME64099.1"/>
    <property type="molecule type" value="Genomic_DNA"/>
</dbReference>
<dbReference type="Proteomes" id="UP000011731">
    <property type="component" value="Unassembled WGS sequence"/>
</dbReference>
<protein>
    <recommendedName>
        <fullName evidence="4">Ferric siderophore reductase C-terminal domain-containing protein</fullName>
    </recommendedName>
</protein>
<organism evidence="2 3">
    <name type="scientific">Rhodococcus ruber BKS 20-38</name>
    <dbReference type="NCBI Taxonomy" id="1278076"/>
    <lineage>
        <taxon>Bacteria</taxon>
        <taxon>Bacillati</taxon>
        <taxon>Actinomycetota</taxon>
        <taxon>Actinomycetes</taxon>
        <taxon>Mycobacteriales</taxon>
        <taxon>Nocardiaceae</taxon>
        <taxon>Rhodococcus</taxon>
    </lineage>
</organism>
<dbReference type="RefSeq" id="WP_003936712.1">
    <property type="nucleotide sequence ID" value="NZ_AOEX01000039.1"/>
</dbReference>
<evidence type="ECO:0000256" key="1">
    <source>
        <dbReference type="SAM" id="MobiDB-lite"/>
    </source>
</evidence>
<reference evidence="2 3" key="1">
    <citation type="journal article" date="2013" name="Genome Announc.">
        <title>Draft Genome Sequence of Rhodococcus ruber Strain BKS 20-38.</title>
        <authorList>
            <person name="Bala M."/>
            <person name="Kumar S."/>
            <person name="Raghava G.P."/>
            <person name="Mayilraj S."/>
        </authorList>
    </citation>
    <scope>NUCLEOTIDE SEQUENCE [LARGE SCALE GENOMIC DNA]</scope>
    <source>
        <strain evidence="2 3">BKS 20-38</strain>
    </source>
</reference>
<dbReference type="AlphaFoldDB" id="M2ZUS8"/>
<keyword evidence="3" id="KW-1185">Reference proteome</keyword>